<dbReference type="Proteomes" id="UP001473302">
    <property type="component" value="Unassembled WGS sequence"/>
</dbReference>
<name>A0ABP9Z8G4_9FUNG</name>
<evidence type="ECO:0000313" key="1">
    <source>
        <dbReference type="EMBL" id="GAA5815415.1"/>
    </source>
</evidence>
<dbReference type="EMBL" id="BAABUK010000026">
    <property type="protein sequence ID" value="GAA5815415.1"/>
    <property type="molecule type" value="Genomic_DNA"/>
</dbReference>
<protein>
    <submittedName>
        <fullName evidence="1">Uncharacterized protein</fullName>
    </submittedName>
</protein>
<accession>A0ABP9Z8G4</accession>
<gene>
    <name evidence="1" type="ORF">MFLAVUS_008923</name>
</gene>
<keyword evidence="2" id="KW-1185">Reference proteome</keyword>
<organism evidence="1 2">
    <name type="scientific">Mucor flavus</name>
    <dbReference type="NCBI Taxonomy" id="439312"/>
    <lineage>
        <taxon>Eukaryota</taxon>
        <taxon>Fungi</taxon>
        <taxon>Fungi incertae sedis</taxon>
        <taxon>Mucoromycota</taxon>
        <taxon>Mucoromycotina</taxon>
        <taxon>Mucoromycetes</taxon>
        <taxon>Mucorales</taxon>
        <taxon>Mucorineae</taxon>
        <taxon>Mucoraceae</taxon>
        <taxon>Mucor</taxon>
    </lineage>
</organism>
<reference evidence="1 2" key="1">
    <citation type="submission" date="2024-04" db="EMBL/GenBank/DDBJ databases">
        <title>genome sequences of Mucor flavus KT1a and Helicostylum pulchrum KT1b strains isolated from the surface of a dry-aged beef.</title>
        <authorList>
            <person name="Toyotome T."/>
            <person name="Hosono M."/>
            <person name="Torimaru M."/>
            <person name="Fukuda K."/>
            <person name="Mikami N."/>
        </authorList>
    </citation>
    <scope>NUCLEOTIDE SEQUENCE [LARGE SCALE GENOMIC DNA]</scope>
    <source>
        <strain evidence="1 2">KT1a</strain>
    </source>
</reference>
<proteinExistence type="predicted"/>
<comment type="caution">
    <text evidence="1">The sequence shown here is derived from an EMBL/GenBank/DDBJ whole genome shotgun (WGS) entry which is preliminary data.</text>
</comment>
<sequence>MIKDYSFRFNNNDELFTTYRLYGNDFYGSNRDMNLPKKTSSAIGPEIFDALELGFWGGHENVLYRALNYSIVNCPKLQIFYMTCYGFQYYNTTSSIGYKYEEDQFCSDQTKCAINYLKMEYINPAQYCLDLVTTHLHNIETLSLTTKECGRQYNDSVIDLLDFKKLKAFIYTSRSLGQEKNCNNQENILVLIKYINGEEQYYYPDGENGKTSQVERDKTSQQLRALLCFVMYPYLFTSAKTRL</sequence>
<evidence type="ECO:0000313" key="2">
    <source>
        <dbReference type="Proteomes" id="UP001473302"/>
    </source>
</evidence>